<evidence type="ECO:0000256" key="2">
    <source>
        <dbReference type="ARBA" id="ARBA00004319"/>
    </source>
</evidence>
<dbReference type="GO" id="GO:0006457">
    <property type="term" value="P:protein folding"/>
    <property type="evidence" value="ECO:0007669"/>
    <property type="project" value="TreeGrafter"/>
</dbReference>
<dbReference type="Pfam" id="PF13848">
    <property type="entry name" value="Thioredoxin_6"/>
    <property type="match status" value="1"/>
</dbReference>
<dbReference type="FunFam" id="3.40.30.10:FF:000201">
    <property type="entry name" value="Protein disulfide isomerase-like 1-5"/>
    <property type="match status" value="1"/>
</dbReference>
<dbReference type="CDD" id="cd02995">
    <property type="entry name" value="PDI_a_PDI_a'_C"/>
    <property type="match status" value="1"/>
</dbReference>
<feature type="domain" description="Thioredoxin" evidence="12">
    <location>
        <begin position="59"/>
        <end position="174"/>
    </location>
</feature>
<feature type="domain" description="Thioredoxin" evidence="12">
    <location>
        <begin position="385"/>
        <end position="528"/>
    </location>
</feature>
<accession>A0AAD5C7C1</accession>
<dbReference type="Pfam" id="PF00085">
    <property type="entry name" value="Thioredoxin"/>
    <property type="match status" value="2"/>
</dbReference>
<dbReference type="PANTHER" id="PTHR18929:SF189">
    <property type="entry name" value="PROTEIN DISULFIDE ISOMERASE-LIKE 1-5-RELATED"/>
    <property type="match status" value="1"/>
</dbReference>
<dbReference type="Gene3D" id="3.40.30.10">
    <property type="entry name" value="Glutaredoxin"/>
    <property type="match status" value="4"/>
</dbReference>
<keyword evidence="9" id="KW-0413">Isomerase</keyword>
<keyword evidence="8" id="KW-1015">Disulfide bond</keyword>
<name>A0AAD5C7C1_AMBAR</name>
<evidence type="ECO:0000256" key="4">
    <source>
        <dbReference type="ARBA" id="ARBA00012723"/>
    </source>
</evidence>
<evidence type="ECO:0000256" key="1">
    <source>
        <dbReference type="ARBA" id="ARBA00001182"/>
    </source>
</evidence>
<protein>
    <recommendedName>
        <fullName evidence="4">protein disulfide-isomerase</fullName>
        <ecNumber evidence="4">5.3.4.1</ecNumber>
    </recommendedName>
</protein>
<dbReference type="SUPFAM" id="SSF52833">
    <property type="entry name" value="Thioredoxin-like"/>
    <property type="match status" value="4"/>
</dbReference>
<dbReference type="FunFam" id="3.40.30.10:FF:000204">
    <property type="entry name" value="Protein disulfide isomerase-like 1-6"/>
    <property type="match status" value="1"/>
</dbReference>
<evidence type="ECO:0000313" key="14">
    <source>
        <dbReference type="Proteomes" id="UP001206925"/>
    </source>
</evidence>
<sequence length="528" mass="59088">MFNPKPTSKVVSFTLILLISLTFIHSTPTDQQDADDIDDLLALDEQEDNQPSQKPSSEADVLTKAQRIVLELNNDNTQKAIDGNEYVFVLGYAPWDVRSAELMPRFAEAAGCLNELNSHVLMAKVDAERYPKIASSLGVKGYPTLLLFVNGTSRPYTGGFSSEEIVIWVRKKTGTPIIRINSVDEANDFLKKHSMFAVGLFDKFEGPDYGEFVKAATTDNEVQFVETCTSQIAGILFPDVKSTSPVLGLVKSEPERYTSYEDAFEKDKILQFLDDNKFPLVTVLTEVNSVKVYASDKLQVYVFAEADEFDKLLEPFQTAARTFKSKIMFVFVDIKDDNLAKPFLTLFGREDSEDTLVTAFDYKTGAKYLLESDLTPSNIEEFGSGLLKGILPQFYKSQAIPDNKGADILTIVGKTFDDLVLSSSKNIVLEIHTPWCLNCETTTKQVEKLAKHFKGLENLVFAKIDASVNEHPKLEVEDYPTLLFYPASNKSNPIKLPTKSSSKDLAILINKYLKEPAHEEQHVTKDEL</sequence>
<evidence type="ECO:0000256" key="5">
    <source>
        <dbReference type="ARBA" id="ARBA00022729"/>
    </source>
</evidence>
<dbReference type="CDD" id="cd02981">
    <property type="entry name" value="PDI_b_family"/>
    <property type="match status" value="1"/>
</dbReference>
<feature type="chain" id="PRO_5042160897" description="protein disulfide-isomerase" evidence="11">
    <location>
        <begin position="27"/>
        <end position="528"/>
    </location>
</feature>
<keyword evidence="7" id="KW-0256">Endoplasmic reticulum</keyword>
<dbReference type="InterPro" id="IPR013766">
    <property type="entry name" value="Thioredoxin_domain"/>
</dbReference>
<dbReference type="EC" id="5.3.4.1" evidence="4"/>
<keyword evidence="10" id="KW-0676">Redox-active center</keyword>
<dbReference type="FunFam" id="3.40.30.10:FF:000042">
    <property type="entry name" value="protein disulfide-isomerase A2"/>
    <property type="match status" value="1"/>
</dbReference>
<keyword evidence="5 11" id="KW-0732">Signal</keyword>
<dbReference type="GO" id="GO:0005788">
    <property type="term" value="C:endoplasmic reticulum lumen"/>
    <property type="evidence" value="ECO:0007669"/>
    <property type="project" value="UniProtKB-SubCell"/>
</dbReference>
<dbReference type="CDD" id="cd02961">
    <property type="entry name" value="PDI_a_family"/>
    <property type="match status" value="1"/>
</dbReference>
<reference evidence="13" key="1">
    <citation type="submission" date="2022-06" db="EMBL/GenBank/DDBJ databases">
        <title>Uncovering the hologenomic basis of an extraordinary plant invasion.</title>
        <authorList>
            <person name="Bieker V.C."/>
            <person name="Martin M.D."/>
            <person name="Gilbert T."/>
            <person name="Hodgins K."/>
            <person name="Battlay P."/>
            <person name="Petersen B."/>
            <person name="Wilson J."/>
        </authorList>
    </citation>
    <scope>NUCLEOTIDE SEQUENCE</scope>
    <source>
        <strain evidence="13">AA19_3_7</strain>
        <tissue evidence="13">Leaf</tissue>
    </source>
</reference>
<dbReference type="PANTHER" id="PTHR18929">
    <property type="entry name" value="PROTEIN DISULFIDE ISOMERASE"/>
    <property type="match status" value="1"/>
</dbReference>
<evidence type="ECO:0000256" key="3">
    <source>
        <dbReference type="ARBA" id="ARBA00006347"/>
    </source>
</evidence>
<keyword evidence="6" id="KW-0677">Repeat</keyword>
<evidence type="ECO:0000256" key="11">
    <source>
        <dbReference type="SAM" id="SignalP"/>
    </source>
</evidence>
<dbReference type="PROSITE" id="PS51352">
    <property type="entry name" value="THIOREDOXIN_2"/>
    <property type="match status" value="2"/>
</dbReference>
<comment type="similarity">
    <text evidence="3">Belongs to the protein disulfide isomerase family.</text>
</comment>
<evidence type="ECO:0000259" key="12">
    <source>
        <dbReference type="PROSITE" id="PS51352"/>
    </source>
</evidence>
<proteinExistence type="inferred from homology"/>
<dbReference type="CDD" id="cd02982">
    <property type="entry name" value="PDI_b'_family"/>
    <property type="match status" value="1"/>
</dbReference>
<gene>
    <name evidence="13" type="ORF">M8C21_016105</name>
</gene>
<dbReference type="EMBL" id="JAMZMK010009276">
    <property type="protein sequence ID" value="KAI7736432.1"/>
    <property type="molecule type" value="Genomic_DNA"/>
</dbReference>
<comment type="caution">
    <text evidence="13">The sequence shown here is derived from an EMBL/GenBank/DDBJ whole genome shotgun (WGS) entry which is preliminary data.</text>
</comment>
<evidence type="ECO:0000256" key="9">
    <source>
        <dbReference type="ARBA" id="ARBA00023235"/>
    </source>
</evidence>
<evidence type="ECO:0000256" key="6">
    <source>
        <dbReference type="ARBA" id="ARBA00022737"/>
    </source>
</evidence>
<evidence type="ECO:0000256" key="7">
    <source>
        <dbReference type="ARBA" id="ARBA00022824"/>
    </source>
</evidence>
<evidence type="ECO:0000256" key="8">
    <source>
        <dbReference type="ARBA" id="ARBA00023157"/>
    </source>
</evidence>
<dbReference type="Proteomes" id="UP001206925">
    <property type="component" value="Unassembled WGS sequence"/>
</dbReference>
<feature type="signal peptide" evidence="11">
    <location>
        <begin position="1"/>
        <end position="26"/>
    </location>
</feature>
<keyword evidence="14" id="KW-1185">Reference proteome</keyword>
<dbReference type="AlphaFoldDB" id="A0AAD5C7C1"/>
<evidence type="ECO:0000313" key="13">
    <source>
        <dbReference type="EMBL" id="KAI7736432.1"/>
    </source>
</evidence>
<dbReference type="GO" id="GO:0034976">
    <property type="term" value="P:response to endoplasmic reticulum stress"/>
    <property type="evidence" value="ECO:0007669"/>
    <property type="project" value="TreeGrafter"/>
</dbReference>
<dbReference type="GO" id="GO:0003756">
    <property type="term" value="F:protein disulfide isomerase activity"/>
    <property type="evidence" value="ECO:0007669"/>
    <property type="project" value="UniProtKB-EC"/>
</dbReference>
<comment type="catalytic activity">
    <reaction evidence="1">
        <text>Catalyzes the rearrangement of -S-S- bonds in proteins.</text>
        <dbReference type="EC" id="5.3.4.1"/>
    </reaction>
</comment>
<comment type="subcellular location">
    <subcellularLocation>
        <location evidence="2">Endoplasmic reticulum lumen</location>
    </subcellularLocation>
</comment>
<organism evidence="13 14">
    <name type="scientific">Ambrosia artemisiifolia</name>
    <name type="common">Common ragweed</name>
    <dbReference type="NCBI Taxonomy" id="4212"/>
    <lineage>
        <taxon>Eukaryota</taxon>
        <taxon>Viridiplantae</taxon>
        <taxon>Streptophyta</taxon>
        <taxon>Embryophyta</taxon>
        <taxon>Tracheophyta</taxon>
        <taxon>Spermatophyta</taxon>
        <taxon>Magnoliopsida</taxon>
        <taxon>eudicotyledons</taxon>
        <taxon>Gunneridae</taxon>
        <taxon>Pentapetalae</taxon>
        <taxon>asterids</taxon>
        <taxon>campanulids</taxon>
        <taxon>Asterales</taxon>
        <taxon>Asteraceae</taxon>
        <taxon>Asteroideae</taxon>
        <taxon>Heliantheae alliance</taxon>
        <taxon>Heliantheae</taxon>
        <taxon>Ambrosia</taxon>
    </lineage>
</organism>
<evidence type="ECO:0000256" key="10">
    <source>
        <dbReference type="ARBA" id="ARBA00023284"/>
    </source>
</evidence>
<dbReference type="InterPro" id="IPR036249">
    <property type="entry name" value="Thioredoxin-like_sf"/>
</dbReference>